<comment type="catalytic activity">
    <reaction evidence="12">
        <text>exonucleolytic cleavage in the 5'- to 3'-direction to yield nucleoside 3'-phosphates.</text>
        <dbReference type="EC" id="3.1.12.1"/>
    </reaction>
</comment>
<dbReference type="NCBIfam" id="TIGR00287">
    <property type="entry name" value="cas1"/>
    <property type="match status" value="1"/>
</dbReference>
<keyword evidence="5 16" id="KW-0269">Exonuclease</keyword>
<dbReference type="InterPro" id="IPR042211">
    <property type="entry name" value="CRISPR-assoc_Cas1_N"/>
</dbReference>
<reference evidence="16" key="1">
    <citation type="journal article" date="2014" name="Int. J. Syst. Evol. Microbiol.">
        <title>Complete genome sequence of Corynebacterium casei LMG S-19264T (=DSM 44701T), isolated from a smear-ripened cheese.</title>
        <authorList>
            <consortium name="US DOE Joint Genome Institute (JGI-PGF)"/>
            <person name="Walter F."/>
            <person name="Albersmeier A."/>
            <person name="Kalinowski J."/>
            <person name="Ruckert C."/>
        </authorList>
    </citation>
    <scope>NUCLEOTIDE SEQUENCE</scope>
    <source>
        <strain evidence="16">JCM 18487</strain>
    </source>
</reference>
<dbReference type="Pfam" id="PF01930">
    <property type="entry name" value="Cas_Cas4"/>
    <property type="match status" value="1"/>
</dbReference>
<gene>
    <name evidence="16" type="primary">cas4-cas1</name>
    <name evidence="14" type="synonym">cas1</name>
    <name evidence="16" type="ORF">GCM10010885_15920</name>
</gene>
<dbReference type="NCBIfam" id="TIGR03983">
    <property type="entry name" value="cas1_MYXAN"/>
    <property type="match status" value="1"/>
</dbReference>
<evidence type="ECO:0000256" key="4">
    <source>
        <dbReference type="ARBA" id="ARBA00022801"/>
    </source>
</evidence>
<comment type="similarity">
    <text evidence="14">Belongs to the CRISPR-associated endonuclease Cas1 family.</text>
</comment>
<evidence type="ECO:0000256" key="10">
    <source>
        <dbReference type="ARBA" id="ARBA00023125"/>
    </source>
</evidence>
<comment type="subunit">
    <text evidence="13 14">Homodimer, forms a heterotetramer with a Cas2 homodimer.</text>
</comment>
<dbReference type="GO" id="GO:0004520">
    <property type="term" value="F:DNA endonuclease activity"/>
    <property type="evidence" value="ECO:0007669"/>
    <property type="project" value="InterPro"/>
</dbReference>
<dbReference type="InterPro" id="IPR013343">
    <property type="entry name" value="CRISPR-assoc_prot_Cas4"/>
</dbReference>
<evidence type="ECO:0000256" key="2">
    <source>
        <dbReference type="ARBA" id="ARBA00022723"/>
    </source>
</evidence>
<keyword evidence="11 14" id="KW-0464">Manganese</keyword>
<keyword evidence="6 14" id="KW-0460">Magnesium</keyword>
<dbReference type="Pfam" id="PF01867">
    <property type="entry name" value="Cas_Cas1"/>
    <property type="match status" value="1"/>
</dbReference>
<evidence type="ECO:0000256" key="5">
    <source>
        <dbReference type="ARBA" id="ARBA00022839"/>
    </source>
</evidence>
<dbReference type="InterPro" id="IPR002729">
    <property type="entry name" value="CRISPR-assoc_Cas1"/>
</dbReference>
<dbReference type="AlphaFoldDB" id="A0A917KB39"/>
<evidence type="ECO:0000313" key="17">
    <source>
        <dbReference type="Proteomes" id="UP000637695"/>
    </source>
</evidence>
<feature type="binding site" evidence="14">
    <location>
        <position position="433"/>
    </location>
    <ligand>
        <name>Mn(2+)</name>
        <dbReference type="ChEBI" id="CHEBI:29035"/>
    </ligand>
</feature>
<keyword evidence="10 14" id="KW-0238">DNA-binding</keyword>
<evidence type="ECO:0000256" key="7">
    <source>
        <dbReference type="ARBA" id="ARBA00023004"/>
    </source>
</evidence>
<dbReference type="PANTHER" id="PTHR34353">
    <property type="entry name" value="CRISPR-ASSOCIATED ENDONUCLEASE CAS1 1"/>
    <property type="match status" value="1"/>
</dbReference>
<dbReference type="Gene3D" id="1.20.120.920">
    <property type="entry name" value="CRISPR-associated endonuclease Cas1, C-terminal domain"/>
    <property type="match status" value="1"/>
</dbReference>
<protein>
    <recommendedName>
        <fullName evidence="14">CRISPR-associated endonuclease Cas1</fullName>
        <ecNumber evidence="14">3.1.-.-</ecNumber>
    </recommendedName>
</protein>
<organism evidence="16 17">
    <name type="scientific">Alicyclobacillus cellulosilyticus</name>
    <dbReference type="NCBI Taxonomy" id="1003997"/>
    <lineage>
        <taxon>Bacteria</taxon>
        <taxon>Bacillati</taxon>
        <taxon>Bacillota</taxon>
        <taxon>Bacilli</taxon>
        <taxon>Bacillales</taxon>
        <taxon>Alicyclobacillaceae</taxon>
        <taxon>Alicyclobacillus</taxon>
    </lineage>
</organism>
<keyword evidence="3 14" id="KW-0255">Endonuclease</keyword>
<evidence type="ECO:0000256" key="11">
    <source>
        <dbReference type="ARBA" id="ARBA00023211"/>
    </source>
</evidence>
<keyword evidence="2 14" id="KW-0479">Metal-binding</keyword>
<name>A0A917KB39_9BACL</name>
<keyword evidence="1 14" id="KW-0540">Nuclease</keyword>
<dbReference type="EMBL" id="BMOY01000023">
    <property type="protein sequence ID" value="GGJ07640.1"/>
    <property type="molecule type" value="Genomic_DNA"/>
</dbReference>
<sequence>MDDAEPLTRVMALHALVYCERLFYLEEVEEIRIADQSVYDGRRLHEQLPEYVELTSYTLESERLGIKGKVDVVRTIDGRWVPFEYKKGRARLSRDGRVQAWPSDEIQICAYALLLEEHFERPITEGRVYYAADHRTAVVLVDEELRARFAETVRRAAELRRSTQRPPVTSNTNLCTNCSLAPVCLPEEERLLLEVSAEPAQRFFPADREGSDLHVTSPGATVRRSGGTVIVEERGGERKEFPIHEIVSISLHGHVQVTTQTIHACASEGIPIHFFTTGGRYVGSIGNLAGGVQRRLRQYAGLTDPAMVLYLAKRLVTAKVESQLRYVLRLTREKQRETVESEIEVMREAVKHVHRASSLDELRGWEGLAGRAYFTCLGTLTRDDGQLALDGRNRRPPRDPANALLSFWYALLYRDCVRAILVVGLDPSIGFYHQPRSSAYPLALDLMEMFRVTLCDMILVGSLHRRQWSVGDDFVQAGKQCWLSPEGRKKAIELYERRKQDKWKHPVIGYSLSYDRAIELEVRLLEKEWSGAPGLFARNRIR</sequence>
<evidence type="ECO:0000256" key="12">
    <source>
        <dbReference type="ARBA" id="ARBA00033996"/>
    </source>
</evidence>
<keyword evidence="9 14" id="KW-0051">Antiviral defense</keyword>
<dbReference type="NCBIfam" id="TIGR00372">
    <property type="entry name" value="cas4"/>
    <property type="match status" value="1"/>
</dbReference>
<evidence type="ECO:0000256" key="6">
    <source>
        <dbReference type="ARBA" id="ARBA00022842"/>
    </source>
</evidence>
<evidence type="ECO:0000256" key="13">
    <source>
        <dbReference type="ARBA" id="ARBA00038592"/>
    </source>
</evidence>
<feature type="domain" description="DUF83" evidence="15">
    <location>
        <begin position="11"/>
        <end position="185"/>
    </location>
</feature>
<dbReference type="InterPro" id="IPR022765">
    <property type="entry name" value="Dna2/Cas4_DUF83"/>
</dbReference>
<keyword evidence="7" id="KW-0408">Iron</keyword>
<evidence type="ECO:0000256" key="14">
    <source>
        <dbReference type="HAMAP-Rule" id="MF_01470"/>
    </source>
</evidence>
<reference evidence="16" key="2">
    <citation type="submission" date="2020-09" db="EMBL/GenBank/DDBJ databases">
        <authorList>
            <person name="Sun Q."/>
            <person name="Ohkuma M."/>
        </authorList>
    </citation>
    <scope>NUCLEOTIDE SEQUENCE</scope>
    <source>
        <strain evidence="16">JCM 18487</strain>
    </source>
</reference>
<dbReference type="GO" id="GO:0004527">
    <property type="term" value="F:exonuclease activity"/>
    <property type="evidence" value="ECO:0007669"/>
    <property type="project" value="UniProtKB-KW"/>
</dbReference>
<dbReference type="CDD" id="cd09634">
    <property type="entry name" value="Cas1_I-II-III"/>
    <property type="match status" value="1"/>
</dbReference>
<dbReference type="InterPro" id="IPR023844">
    <property type="entry name" value="CRISPR-assoc_Cas1_MYXAN"/>
</dbReference>
<dbReference type="GO" id="GO:0051536">
    <property type="term" value="F:iron-sulfur cluster binding"/>
    <property type="evidence" value="ECO:0007669"/>
    <property type="project" value="UniProtKB-KW"/>
</dbReference>
<dbReference type="GO" id="GO:0003677">
    <property type="term" value="F:DNA binding"/>
    <property type="evidence" value="ECO:0007669"/>
    <property type="project" value="UniProtKB-KW"/>
</dbReference>
<evidence type="ECO:0000256" key="1">
    <source>
        <dbReference type="ARBA" id="ARBA00022722"/>
    </source>
</evidence>
<dbReference type="Gene3D" id="3.90.320.10">
    <property type="match status" value="1"/>
</dbReference>
<comment type="cofactor">
    <cofactor evidence="14">
        <name>Mg(2+)</name>
        <dbReference type="ChEBI" id="CHEBI:18420"/>
    </cofactor>
    <cofactor evidence="14">
        <name>Mn(2+)</name>
        <dbReference type="ChEBI" id="CHEBI:29035"/>
    </cofactor>
</comment>
<dbReference type="InterPro" id="IPR011604">
    <property type="entry name" value="PDDEXK-like_dom_sf"/>
</dbReference>
<keyword evidence="17" id="KW-1185">Reference proteome</keyword>
<keyword evidence="8" id="KW-0411">Iron-sulfur</keyword>
<dbReference type="RefSeq" id="WP_229776660.1">
    <property type="nucleotide sequence ID" value="NZ_BMOY01000023.1"/>
</dbReference>
<dbReference type="Proteomes" id="UP000637695">
    <property type="component" value="Unassembled WGS sequence"/>
</dbReference>
<proteinExistence type="inferred from homology"/>
<dbReference type="InterPro" id="IPR050646">
    <property type="entry name" value="Cas1"/>
</dbReference>
<dbReference type="PANTHER" id="PTHR34353:SF2">
    <property type="entry name" value="CRISPR-ASSOCIATED ENDONUCLEASE CAS1 1"/>
    <property type="match status" value="1"/>
</dbReference>
<dbReference type="GO" id="GO:0051607">
    <property type="term" value="P:defense response to virus"/>
    <property type="evidence" value="ECO:0007669"/>
    <property type="project" value="UniProtKB-UniRule"/>
</dbReference>
<comment type="caution">
    <text evidence="16">The sequence shown here is derived from an EMBL/GenBank/DDBJ whole genome shotgun (WGS) entry which is preliminary data.</text>
</comment>
<dbReference type="HAMAP" id="MF_01470">
    <property type="entry name" value="Cas1"/>
    <property type="match status" value="1"/>
</dbReference>
<evidence type="ECO:0000256" key="9">
    <source>
        <dbReference type="ARBA" id="ARBA00023118"/>
    </source>
</evidence>
<evidence type="ECO:0000256" key="8">
    <source>
        <dbReference type="ARBA" id="ARBA00023014"/>
    </source>
</evidence>
<dbReference type="EC" id="3.1.-.-" evidence="14"/>
<dbReference type="InterPro" id="IPR042206">
    <property type="entry name" value="CRISPR-assoc_Cas1_C"/>
</dbReference>
<feature type="binding site" evidence="14">
    <location>
        <position position="448"/>
    </location>
    <ligand>
        <name>Mn(2+)</name>
        <dbReference type="ChEBI" id="CHEBI:29035"/>
    </ligand>
</feature>
<dbReference type="GO" id="GO:0043571">
    <property type="term" value="P:maintenance of CRISPR repeat elements"/>
    <property type="evidence" value="ECO:0007669"/>
    <property type="project" value="UniProtKB-UniRule"/>
</dbReference>
<comment type="function">
    <text evidence="14">CRISPR (clustered regularly interspaced short palindromic repeat), is an adaptive immune system that provides protection against mobile genetic elements (viruses, transposable elements and conjugative plasmids). CRISPR clusters contain spacers, sequences complementary to antecedent mobile elements, and target invading nucleic acids. CRISPR clusters are transcribed and processed into CRISPR RNA (crRNA). Acts as a dsDNA endonuclease. Involved in the integration of spacer DNA into the CRISPR cassette.</text>
</comment>
<dbReference type="GO" id="GO:0046872">
    <property type="term" value="F:metal ion binding"/>
    <property type="evidence" value="ECO:0007669"/>
    <property type="project" value="UniProtKB-UniRule"/>
</dbReference>
<feature type="binding site" evidence="14">
    <location>
        <position position="366"/>
    </location>
    <ligand>
        <name>Mn(2+)</name>
        <dbReference type="ChEBI" id="CHEBI:29035"/>
    </ligand>
</feature>
<accession>A0A917KB39</accession>
<evidence type="ECO:0000259" key="15">
    <source>
        <dbReference type="Pfam" id="PF01930"/>
    </source>
</evidence>
<evidence type="ECO:0000256" key="3">
    <source>
        <dbReference type="ARBA" id="ARBA00022759"/>
    </source>
</evidence>
<evidence type="ECO:0000313" key="16">
    <source>
        <dbReference type="EMBL" id="GGJ07640.1"/>
    </source>
</evidence>
<dbReference type="Gene3D" id="3.100.10.20">
    <property type="entry name" value="CRISPR-associated endonuclease Cas1, N-terminal domain"/>
    <property type="match status" value="1"/>
</dbReference>
<keyword evidence="4 14" id="KW-0378">Hydrolase</keyword>